<comment type="subcellular location">
    <subcellularLocation>
        <location evidence="2">Membrane</location>
        <topology evidence="2">Multi-pass membrane protein</topology>
    </subcellularLocation>
</comment>
<feature type="transmembrane region" description="Helical" evidence="7">
    <location>
        <begin position="79"/>
        <end position="100"/>
    </location>
</feature>
<accession>A0A6N9Q223</accession>
<dbReference type="Proteomes" id="UP000448943">
    <property type="component" value="Unassembled WGS sequence"/>
</dbReference>
<comment type="similarity">
    <text evidence="3">Belongs to the peptidase M50B family.</text>
</comment>
<evidence type="ECO:0000256" key="7">
    <source>
        <dbReference type="SAM" id="Phobius"/>
    </source>
</evidence>
<dbReference type="AlphaFoldDB" id="A0A6N9Q223"/>
<gene>
    <name evidence="9" type="ORF">ERL59_02840</name>
</gene>
<evidence type="ECO:0000256" key="4">
    <source>
        <dbReference type="ARBA" id="ARBA00022692"/>
    </source>
</evidence>
<keyword evidence="4 7" id="KW-0812">Transmembrane</keyword>
<dbReference type="OrthoDB" id="2080990at2"/>
<dbReference type="EMBL" id="SIJB01000007">
    <property type="protein sequence ID" value="NBI27898.1"/>
    <property type="molecule type" value="Genomic_DNA"/>
</dbReference>
<evidence type="ECO:0000259" key="8">
    <source>
        <dbReference type="Pfam" id="PF02163"/>
    </source>
</evidence>
<evidence type="ECO:0000256" key="5">
    <source>
        <dbReference type="ARBA" id="ARBA00022989"/>
    </source>
</evidence>
<protein>
    <recommendedName>
        <fullName evidence="8">Peptidase M50 domain-containing protein</fullName>
    </recommendedName>
</protein>
<feature type="domain" description="Peptidase M50" evidence="8">
    <location>
        <begin position="9"/>
        <end position="124"/>
    </location>
</feature>
<keyword evidence="5 7" id="KW-1133">Transmembrane helix</keyword>
<keyword evidence="10" id="KW-1185">Reference proteome</keyword>
<evidence type="ECO:0000313" key="10">
    <source>
        <dbReference type="Proteomes" id="UP000448943"/>
    </source>
</evidence>
<feature type="transmembrane region" description="Helical" evidence="7">
    <location>
        <begin position="6"/>
        <end position="27"/>
    </location>
</feature>
<keyword evidence="6 7" id="KW-0472">Membrane</keyword>
<organism evidence="9 10">
    <name type="scientific">Chengkuizengella marina</name>
    <dbReference type="NCBI Taxonomy" id="2507566"/>
    <lineage>
        <taxon>Bacteria</taxon>
        <taxon>Bacillati</taxon>
        <taxon>Bacillota</taxon>
        <taxon>Bacilli</taxon>
        <taxon>Bacillales</taxon>
        <taxon>Paenibacillaceae</taxon>
        <taxon>Chengkuizengella</taxon>
    </lineage>
</organism>
<name>A0A6N9Q223_9BACL</name>
<dbReference type="Pfam" id="PF02163">
    <property type="entry name" value="Peptidase_M50"/>
    <property type="match status" value="1"/>
</dbReference>
<evidence type="ECO:0000256" key="1">
    <source>
        <dbReference type="ARBA" id="ARBA00001947"/>
    </source>
</evidence>
<reference evidence="9 10" key="1">
    <citation type="submission" date="2019-01" db="EMBL/GenBank/DDBJ databases">
        <title>Chengkuizengella sp. nov., isolated from deep-sea sediment of East Pacific Ocean.</title>
        <authorList>
            <person name="Yang J."/>
            <person name="Lai Q."/>
            <person name="Shao Z."/>
        </authorList>
    </citation>
    <scope>NUCLEOTIDE SEQUENCE [LARGE SCALE GENOMIC DNA]</scope>
    <source>
        <strain evidence="9 10">YPA3-1-1</strain>
    </source>
</reference>
<dbReference type="GO" id="GO:0016020">
    <property type="term" value="C:membrane"/>
    <property type="evidence" value="ECO:0007669"/>
    <property type="project" value="UniProtKB-SubCell"/>
</dbReference>
<feature type="transmembrane region" description="Helical" evidence="7">
    <location>
        <begin position="106"/>
        <end position="126"/>
    </location>
</feature>
<sequence length="155" mass="17515">MQSIQIIMIIFSIFMAHSLHEFGHVFFARLMNAQVNEISIGAGPIIYKRSTLTIRLGFFLGGYCNWGEKEFLNGFQISLIHLGGIIFNLVSASIFLLLMSSFSSKVIYPFLPFGLYSFALVVINGIPYKFALLKSDGWQVLEVIYFSIKSRLKKG</sequence>
<dbReference type="GO" id="GO:0006508">
    <property type="term" value="P:proteolysis"/>
    <property type="evidence" value="ECO:0007669"/>
    <property type="project" value="InterPro"/>
</dbReference>
<evidence type="ECO:0000256" key="2">
    <source>
        <dbReference type="ARBA" id="ARBA00004141"/>
    </source>
</evidence>
<dbReference type="InterPro" id="IPR008915">
    <property type="entry name" value="Peptidase_M50"/>
</dbReference>
<evidence type="ECO:0000256" key="6">
    <source>
        <dbReference type="ARBA" id="ARBA00023136"/>
    </source>
</evidence>
<comment type="caution">
    <text evidence="9">The sequence shown here is derived from an EMBL/GenBank/DDBJ whole genome shotgun (WGS) entry which is preliminary data.</text>
</comment>
<evidence type="ECO:0000256" key="3">
    <source>
        <dbReference type="ARBA" id="ARBA00007931"/>
    </source>
</evidence>
<proteinExistence type="inferred from homology"/>
<evidence type="ECO:0000313" key="9">
    <source>
        <dbReference type="EMBL" id="NBI27898.1"/>
    </source>
</evidence>
<dbReference type="RefSeq" id="WP_160644299.1">
    <property type="nucleotide sequence ID" value="NZ_SIJB01000007.1"/>
</dbReference>
<comment type="cofactor">
    <cofactor evidence="1">
        <name>Zn(2+)</name>
        <dbReference type="ChEBI" id="CHEBI:29105"/>
    </cofactor>
</comment>